<organism evidence="1 2">
    <name type="scientific">Thelohanellus kitauei</name>
    <name type="common">Myxosporean</name>
    <dbReference type="NCBI Taxonomy" id="669202"/>
    <lineage>
        <taxon>Eukaryota</taxon>
        <taxon>Metazoa</taxon>
        <taxon>Cnidaria</taxon>
        <taxon>Myxozoa</taxon>
        <taxon>Myxosporea</taxon>
        <taxon>Bivalvulida</taxon>
        <taxon>Platysporina</taxon>
        <taxon>Myxobolidae</taxon>
        <taxon>Thelohanellus</taxon>
    </lineage>
</organism>
<dbReference type="Proteomes" id="UP000031668">
    <property type="component" value="Unassembled WGS sequence"/>
</dbReference>
<gene>
    <name evidence="1" type="ORF">RF11_15984</name>
</gene>
<keyword evidence="2" id="KW-1185">Reference proteome</keyword>
<evidence type="ECO:0000313" key="2">
    <source>
        <dbReference type="Proteomes" id="UP000031668"/>
    </source>
</evidence>
<dbReference type="EMBL" id="JWZT01003512">
    <property type="protein sequence ID" value="KII66525.1"/>
    <property type="molecule type" value="Genomic_DNA"/>
</dbReference>
<accession>A0A0C2MQ96</accession>
<protein>
    <submittedName>
        <fullName evidence="1">Uncharacterized protein</fullName>
    </submittedName>
</protein>
<name>A0A0C2MQ96_THEKT</name>
<reference evidence="1 2" key="1">
    <citation type="journal article" date="2014" name="Genome Biol. Evol.">
        <title>The genome of the myxosporean Thelohanellus kitauei shows adaptations to nutrient acquisition within its fish host.</title>
        <authorList>
            <person name="Yang Y."/>
            <person name="Xiong J."/>
            <person name="Zhou Z."/>
            <person name="Huo F."/>
            <person name="Miao W."/>
            <person name="Ran C."/>
            <person name="Liu Y."/>
            <person name="Zhang J."/>
            <person name="Feng J."/>
            <person name="Wang M."/>
            <person name="Wang M."/>
            <person name="Wang L."/>
            <person name="Yao B."/>
        </authorList>
    </citation>
    <scope>NUCLEOTIDE SEQUENCE [LARGE SCALE GENOMIC DNA]</scope>
    <source>
        <strain evidence="1">Wuqing</strain>
    </source>
</reference>
<dbReference type="AlphaFoldDB" id="A0A0C2MQ96"/>
<comment type="caution">
    <text evidence="1">The sequence shown here is derived from an EMBL/GenBank/DDBJ whole genome shotgun (WGS) entry which is preliminary data.</text>
</comment>
<sequence length="158" mass="17632">MGGNPTQILQIGFDRRVHTHPSELNIKIYQVSFNPSNDEMHDDEAEYTLTRISGTCNGKLALSKLTDEPGYHSVFFISLSFGESKHGHTVEKFHIRHDEGYEAVDYIVPGLKGLVWINVSAKDSVSNFGPSHATVENVQPGEVLKENFVYSISFFVSS</sequence>
<proteinExistence type="predicted"/>
<evidence type="ECO:0000313" key="1">
    <source>
        <dbReference type="EMBL" id="KII66525.1"/>
    </source>
</evidence>